<name>A0A7J7CCG1_TRIWF</name>
<feature type="compositionally biased region" description="Basic and acidic residues" evidence="1">
    <location>
        <begin position="22"/>
        <end position="31"/>
    </location>
</feature>
<organism evidence="2 3">
    <name type="scientific">Tripterygium wilfordii</name>
    <name type="common">Thunder God vine</name>
    <dbReference type="NCBI Taxonomy" id="458696"/>
    <lineage>
        <taxon>Eukaryota</taxon>
        <taxon>Viridiplantae</taxon>
        <taxon>Streptophyta</taxon>
        <taxon>Embryophyta</taxon>
        <taxon>Tracheophyta</taxon>
        <taxon>Spermatophyta</taxon>
        <taxon>Magnoliopsida</taxon>
        <taxon>eudicotyledons</taxon>
        <taxon>Gunneridae</taxon>
        <taxon>Pentapetalae</taxon>
        <taxon>rosids</taxon>
        <taxon>fabids</taxon>
        <taxon>Celastrales</taxon>
        <taxon>Celastraceae</taxon>
        <taxon>Tripterygium</taxon>
    </lineage>
</organism>
<dbReference type="InParanoid" id="A0A7J7CCG1"/>
<dbReference type="PANTHER" id="PTHR36325:SF1">
    <property type="entry name" value="MYOSIN-2 HEAVY CHAIN-LIKE PROTEIN"/>
    <property type="match status" value="1"/>
</dbReference>
<dbReference type="OrthoDB" id="2019579at2759"/>
<keyword evidence="3" id="KW-1185">Reference proteome</keyword>
<evidence type="ECO:0000313" key="2">
    <source>
        <dbReference type="EMBL" id="KAF5731838.1"/>
    </source>
</evidence>
<evidence type="ECO:0000256" key="1">
    <source>
        <dbReference type="SAM" id="MobiDB-lite"/>
    </source>
</evidence>
<feature type="region of interest" description="Disordered" evidence="1">
    <location>
        <begin position="22"/>
        <end position="50"/>
    </location>
</feature>
<feature type="region of interest" description="Disordered" evidence="1">
    <location>
        <begin position="434"/>
        <end position="464"/>
    </location>
</feature>
<sequence length="859" mass="96957">MDLGCLDLGCISVLDKKCSEPVLDSENKESNANDSGSSASKAGKNKSFKEAGQSTLNALNKFTSQIKKPPHRRSSPLNWFPRKKVDSYLKRKIRMLQDVDGMNLTLDETLGDSNPHYSRVLREKIAARDAAHKAMEARKAALVEASWCRILRTARIQSKEAEAEALLLKAEKTAAEAFEAATALGVIMYDIPNCPRNPCQIETSSIHGGRSTTHTVAASFETAFDVDKKVSTAVKAAFIRLAHCPSFQKDEFKDLLWKISQNPDANYHSNQEISEFSSECETESGSECETISQNDDLSSHDVDFKVPALNERRRKYKKRRQSLEKLTMTKLVDMMLLRIKCLQEDELSSLATIVATCGLNTVLAEEENCKHHDANHSSAPALNFPRRMSSSGAGLTKNLNLERSVDGQQVRRKQVEPELPSLDKFLVKHTTKLEREVQEAKNSRKNQFREGTTDNKGQTDDGKASLVNNRTASEAIPDLASILMKHSSKFEREIKEAKKNSEKDFEMNHYKKPARETTSFEALSDSGCVLIKRPSKLEKEVEERRNDGQSVEQKWGRAQNRLVNRRKEDIPEIPSLDKFLVKHVSKLEKEVQEARNHGKIDSEREVSANELLEVDSSTLVSATQKNVNSFSDIELAGKENIDLNKEEGRNDISKTENEECTMNLQLPGEKVDQNQEAMLSTQAGKNDAGDGLENILVKPVHRLKALSMESDHGNHRHRKKNVRGNTATDCEGLDKILVKHVSRLQKEKMRFNSMEEEIKVKRNGNVVHSQMNEEGSLDQILVKHKPKLEREKMAAAQQPRDQIRQSVSRREARERELQEAWGGLSLGNSIRPHLSKLEKDKAAWIKAEEEERRLMKEVV</sequence>
<gene>
    <name evidence="2" type="ORF">HS088_TW18G00523</name>
</gene>
<protein>
    <submittedName>
        <fullName evidence="2">Uncharacterized protein</fullName>
    </submittedName>
</protein>
<dbReference type="PANTHER" id="PTHR36325">
    <property type="entry name" value="MYOSIN-2 HEAVY CHAIN-LIKE PROTEIN"/>
    <property type="match status" value="1"/>
</dbReference>
<dbReference type="AlphaFoldDB" id="A0A7J7CCG1"/>
<reference evidence="2 3" key="1">
    <citation type="journal article" date="2020" name="Nat. Commun.">
        <title>Genome of Tripterygium wilfordii and identification of cytochrome P450 involved in triptolide biosynthesis.</title>
        <authorList>
            <person name="Tu L."/>
            <person name="Su P."/>
            <person name="Zhang Z."/>
            <person name="Gao L."/>
            <person name="Wang J."/>
            <person name="Hu T."/>
            <person name="Zhou J."/>
            <person name="Zhang Y."/>
            <person name="Zhao Y."/>
            <person name="Liu Y."/>
            <person name="Song Y."/>
            <person name="Tong Y."/>
            <person name="Lu Y."/>
            <person name="Yang J."/>
            <person name="Xu C."/>
            <person name="Jia M."/>
            <person name="Peters R.J."/>
            <person name="Huang L."/>
            <person name="Gao W."/>
        </authorList>
    </citation>
    <scope>NUCLEOTIDE SEQUENCE [LARGE SCALE GENOMIC DNA]</scope>
    <source>
        <strain evidence="3">cv. XIE 37</strain>
        <tissue evidence="2">Leaf</tissue>
    </source>
</reference>
<comment type="caution">
    <text evidence="2">The sequence shown here is derived from an EMBL/GenBank/DDBJ whole genome shotgun (WGS) entry which is preliminary data.</text>
</comment>
<proteinExistence type="predicted"/>
<feature type="compositionally biased region" description="Low complexity" evidence="1">
    <location>
        <begin position="32"/>
        <end position="42"/>
    </location>
</feature>
<accession>A0A7J7CCG1</accession>
<evidence type="ECO:0000313" key="3">
    <source>
        <dbReference type="Proteomes" id="UP000593562"/>
    </source>
</evidence>
<dbReference type="FunCoup" id="A0A7J7CCG1">
    <property type="interactions" value="363"/>
</dbReference>
<feature type="region of interest" description="Disordered" evidence="1">
    <location>
        <begin position="792"/>
        <end position="811"/>
    </location>
</feature>
<feature type="compositionally biased region" description="Basic and acidic residues" evidence="1">
    <location>
        <begin position="434"/>
        <end position="463"/>
    </location>
</feature>
<dbReference type="Proteomes" id="UP000593562">
    <property type="component" value="Unassembled WGS sequence"/>
</dbReference>
<dbReference type="EMBL" id="JAAARO010000018">
    <property type="protein sequence ID" value="KAF5731838.1"/>
    <property type="molecule type" value="Genomic_DNA"/>
</dbReference>